<evidence type="ECO:0000313" key="4">
    <source>
        <dbReference type="Proteomes" id="UP001465976"/>
    </source>
</evidence>
<dbReference type="PANTHER" id="PTHR10039">
    <property type="entry name" value="AMELOGENIN"/>
    <property type="match status" value="1"/>
</dbReference>
<evidence type="ECO:0000259" key="2">
    <source>
        <dbReference type="Pfam" id="PF24883"/>
    </source>
</evidence>
<feature type="domain" description="Nephrocystin 3-like N-terminal" evidence="2">
    <location>
        <begin position="474"/>
        <end position="640"/>
    </location>
</feature>
<keyword evidence="4" id="KW-1185">Reference proteome</keyword>
<accession>A0ABR3ERK2</accession>
<reference evidence="3 4" key="1">
    <citation type="submission" date="2024-02" db="EMBL/GenBank/DDBJ databases">
        <title>A draft genome for the cacao thread blight pathogen Marasmius crinis-equi.</title>
        <authorList>
            <person name="Cohen S.P."/>
            <person name="Baruah I.K."/>
            <person name="Amoako-Attah I."/>
            <person name="Bukari Y."/>
            <person name="Meinhardt L.W."/>
            <person name="Bailey B.A."/>
        </authorList>
    </citation>
    <scope>NUCLEOTIDE SEQUENCE [LARGE SCALE GENOMIC DNA]</scope>
    <source>
        <strain evidence="3 4">GH-76</strain>
    </source>
</reference>
<dbReference type="Proteomes" id="UP001465976">
    <property type="component" value="Unassembled WGS sequence"/>
</dbReference>
<dbReference type="Gene3D" id="3.40.50.300">
    <property type="entry name" value="P-loop containing nucleotide triphosphate hydrolases"/>
    <property type="match status" value="1"/>
</dbReference>
<name>A0ABR3ERK2_9AGAR</name>
<keyword evidence="1" id="KW-0677">Repeat</keyword>
<dbReference type="InterPro" id="IPR056884">
    <property type="entry name" value="NPHP3-like_N"/>
</dbReference>
<evidence type="ECO:0000256" key="1">
    <source>
        <dbReference type="ARBA" id="ARBA00022737"/>
    </source>
</evidence>
<comment type="caution">
    <text evidence="3">The sequence shown here is derived from an EMBL/GenBank/DDBJ whole genome shotgun (WGS) entry which is preliminary data.</text>
</comment>
<dbReference type="EMBL" id="JBAHYK010002245">
    <property type="protein sequence ID" value="KAL0565478.1"/>
    <property type="molecule type" value="Genomic_DNA"/>
</dbReference>
<dbReference type="SUPFAM" id="SSF52540">
    <property type="entry name" value="P-loop containing nucleoside triphosphate hydrolases"/>
    <property type="match status" value="1"/>
</dbReference>
<gene>
    <name evidence="3" type="ORF">V5O48_016549</name>
</gene>
<organism evidence="3 4">
    <name type="scientific">Marasmius crinis-equi</name>
    <dbReference type="NCBI Taxonomy" id="585013"/>
    <lineage>
        <taxon>Eukaryota</taxon>
        <taxon>Fungi</taxon>
        <taxon>Dikarya</taxon>
        <taxon>Basidiomycota</taxon>
        <taxon>Agaricomycotina</taxon>
        <taxon>Agaricomycetes</taxon>
        <taxon>Agaricomycetidae</taxon>
        <taxon>Agaricales</taxon>
        <taxon>Marasmiineae</taxon>
        <taxon>Marasmiaceae</taxon>
        <taxon>Marasmius</taxon>
    </lineage>
</organism>
<sequence length="1111" mass="124964">MSSPGGDGSVPQATEHARVVHSPTSIGLIKPQRIDHMGDNPERFTMLVKSKGGETLREAKWDSDRGGWFIGLVQIRGLATENLSFELQELRFAGILPWTIACEPLTMKEVESAIHASQNQLELSITINSQDSLNVTDKKLVLIVEISTPSLLPLWIASINLAEPVDGVTDQILKTLDLVFKSGQGKQLKKSAWNSSHRCWNVDLPQLRGEATEHLFIELRGRGRTGRRKSLATVTLDIEESEQARKESKKEISKTFIISPNSGPLNLEELVLVIQFGAIDMAVSDTDRVALPRSVAQILEDTTVITDVLEKLSGMLQEKRVLDGKLVDLVDSMNQLYGCATVKDALRNYATFQVLFDAMIQQSVECFLFISNYVSDGYLRHMTRVSEEINRFKSSFENLKTRFNDDLLRTNTVINMETNDLVVGLHKTIQRLDHKLDLHDMKRLLEEELGTTEFQLPSDLPRCLLGTRQHTLSKILDWIVCGKQSLLWVSGIAGSGKSSIMATLHDYLDKMGRNSHLAAYIRFRRSRFESPSKFVLALIYQLATFDSGIGAEIVQAMRRNILHLPLSDQFQSLVVRPLKKHKPKIEEETQIVVLIDGLDECMQEAGGSNAFHDLLDLLSHLASSHTFHAFPFLRFIVASRPEEPIHNVFAQSSKPDNDPNHPNIAHFRLDTSSSETTADILRYLTVKFEEMFRKNSAFRDLCEQEKAVPRFAESSHGLFIWVSVVVRFLRLAQNRERLQAALDIGIPQNASAFDVLKELYRTVLDNVAAEHSDDDVKAHICNILGLVIAAGRVQSTGGSVSTLNENILRGLLEYHHDKVDDILSLLPRLGAVIEGAHSPDAELLLLHKSFEDYLTDKSRAGHPWHIDVKGHWIPKVTEFCVHMVHSNVFSDPPETSEALSFAHHYWTRAFAAQLDRDRSFPTECELSRILLKVLQRGLLRWAYSTYLLNRDLGTLNVGVFTAFGLKSMLAIKQIPSIVGGLCRVFGNEFGMPIEADGRLSTTLQRIFIALCLYPEETSGLRKYLPQFSNIASGSRDFWTVLDTLQNTDYDSTNFLDRLEPTDTFEHEKDGDSLVYSISGVPRHDILEEMNNVIRNTGGLDLSHYQRPSTDA</sequence>
<dbReference type="InterPro" id="IPR027417">
    <property type="entry name" value="P-loop_NTPase"/>
</dbReference>
<protein>
    <recommendedName>
        <fullName evidence="2">Nephrocystin 3-like N-terminal domain-containing protein</fullName>
    </recommendedName>
</protein>
<dbReference type="Pfam" id="PF24883">
    <property type="entry name" value="NPHP3_N"/>
    <property type="match status" value="1"/>
</dbReference>
<evidence type="ECO:0000313" key="3">
    <source>
        <dbReference type="EMBL" id="KAL0565478.1"/>
    </source>
</evidence>
<proteinExistence type="predicted"/>